<dbReference type="Gene3D" id="3.90.830.10">
    <property type="entry name" value="Syntaxin Binding Protein 1, Chain A, domain 2"/>
    <property type="match status" value="1"/>
</dbReference>
<dbReference type="Gene3D" id="3.40.50.2060">
    <property type="match status" value="1"/>
</dbReference>
<dbReference type="AlphaFoldDB" id="M1K8E8"/>
<reference evidence="2" key="1">
    <citation type="journal article" date="2013" name="Eukaryot. Cell">
        <title>Extremely Reduced Levels of Heterozygosity in the Vertebrate Pathogen Encephalitozoon cuniculi.</title>
        <authorList>
            <person name="Selman M."/>
            <person name="Sak B."/>
            <person name="Kvac M."/>
            <person name="Farinelli L."/>
            <person name="Weiss L.M."/>
            <person name="Corradi N."/>
        </authorList>
    </citation>
    <scope>NUCLEOTIDE SEQUENCE</scope>
</reference>
<dbReference type="InterPro" id="IPR036045">
    <property type="entry name" value="Sec1-like_sf"/>
</dbReference>
<dbReference type="InterPro" id="IPR027482">
    <property type="entry name" value="Sec1-like_dom2"/>
</dbReference>
<gene>
    <name evidence="2" type="ORF">ECU02_0430</name>
</gene>
<dbReference type="SUPFAM" id="SSF56815">
    <property type="entry name" value="Sec1/munc18-like (SM) proteins"/>
    <property type="match status" value="1"/>
</dbReference>
<name>M1K8E8_ENCCN</name>
<accession>M1K8E8</accession>
<organism evidence="2">
    <name type="scientific">Encephalitozoon cuniculi</name>
    <name type="common">Microsporidian parasite</name>
    <dbReference type="NCBI Taxonomy" id="6035"/>
    <lineage>
        <taxon>Eukaryota</taxon>
        <taxon>Fungi</taxon>
        <taxon>Fungi incertae sedis</taxon>
        <taxon>Microsporidia</taxon>
        <taxon>Unikaryonidae</taxon>
        <taxon>Encephalitozoon</taxon>
    </lineage>
</organism>
<dbReference type="EMBL" id="KC513608">
    <property type="protein sequence ID" value="AGE95537.1"/>
    <property type="molecule type" value="Genomic_DNA"/>
</dbReference>
<dbReference type="VEuPathDB" id="MicrosporidiaDB:AEWR_020370"/>
<dbReference type="PANTHER" id="PTHR11679">
    <property type="entry name" value="VESICLE PROTEIN SORTING-ASSOCIATED"/>
    <property type="match status" value="1"/>
</dbReference>
<dbReference type="VEuPathDB" id="MicrosporidiaDB:AEWD_020390"/>
<dbReference type="VEuPathDB" id="MicrosporidiaDB:M970_020370"/>
<sequence length="501" mass="58146">MFGWIVLKMDILSLLKKKIIEDVFKVHPDAEWSVLVYDSYAASILKNFFVKSEFINHNIVISQRIEEKREPVDFPVIYFVKGEDDVVKMINKDFEGRLYPTYTACVLEECEGLQPLIKVLRVDVDFIPFEQKVFRAMPKQLYSVAKTLNTMFNVSYTGSTCRSLGEMAEKMMGDEERKGELIILDRSIDLFTPLLHFFTFRTLLEDLEIENMEVFEKEYMGDRVWESVKNVHLGEVNSILRNQAQMLSKVAQRLDTKVDNKDLMKMVLEAPAAAKTKESLGKILGLAQKCYDRFDYLSRFNEIEQLLATGYDKSGNKWKMKIDDVFEYFRSSRIERSDKVRILLLLKANGYQLQETEMDLLRGMGFRDEEIRITFDNHENFVPLRGTGDYKYEVSRYEPVLSNVLRSFIGKQKGHFQINRLTSSRTPLKSLRKSHLLSVKKDISCQKLYCVYIAGGVTFEEIRVAYEVGESLGVEIVVGSDKIITPRSYVEYLKARCTQAH</sequence>
<dbReference type="Pfam" id="PF00995">
    <property type="entry name" value="Sec1"/>
    <property type="match status" value="1"/>
</dbReference>
<dbReference type="VEuPathDB" id="MicrosporidiaDB:AEWQ_020360"/>
<dbReference type="VEuPathDB" id="MicrosporidiaDB:ECU02_0430"/>
<dbReference type="PIRSF" id="PIRSF005715">
    <property type="entry name" value="VPS45_Sec1"/>
    <property type="match status" value="1"/>
</dbReference>
<comment type="similarity">
    <text evidence="1">Belongs to the STXBP/unc-18/SEC1 family.</text>
</comment>
<evidence type="ECO:0000256" key="1">
    <source>
        <dbReference type="ARBA" id="ARBA00009884"/>
    </source>
</evidence>
<dbReference type="GO" id="GO:0016192">
    <property type="term" value="P:vesicle-mediated transport"/>
    <property type="evidence" value="ECO:0007669"/>
    <property type="project" value="InterPro"/>
</dbReference>
<proteinExistence type="inferred from homology"/>
<protein>
    <submittedName>
        <fullName evidence="2">Sec1-like syntaxin-binding protein</fullName>
    </submittedName>
</protein>
<dbReference type="Gene3D" id="1.25.40.60">
    <property type="match status" value="1"/>
</dbReference>
<dbReference type="InterPro" id="IPR043127">
    <property type="entry name" value="Sec-1-like_dom3a"/>
</dbReference>
<evidence type="ECO:0000313" key="2">
    <source>
        <dbReference type="EMBL" id="AGE95537.1"/>
    </source>
</evidence>
<dbReference type="Gene3D" id="3.40.50.1910">
    <property type="match status" value="2"/>
</dbReference>
<dbReference type="InterPro" id="IPR001619">
    <property type="entry name" value="Sec1-like"/>
</dbReference>
<dbReference type="InterPro" id="IPR043154">
    <property type="entry name" value="Sec-1-like_dom1"/>
</dbReference>